<protein>
    <submittedName>
        <fullName evidence="3 4">F-box protein At2g26850-like</fullName>
    </submittedName>
</protein>
<dbReference type="RefSeq" id="XP_004499917.1">
    <property type="nucleotide sequence ID" value="XM_004499860.3"/>
</dbReference>
<gene>
    <name evidence="3 4" type="primary">LOC101497300</name>
</gene>
<dbReference type="InterPro" id="IPR001810">
    <property type="entry name" value="F-box_dom"/>
</dbReference>
<dbReference type="Pfam" id="PF00646">
    <property type="entry name" value="F-box"/>
    <property type="match status" value="1"/>
</dbReference>
<evidence type="ECO:0000259" key="1">
    <source>
        <dbReference type="PROSITE" id="PS50181"/>
    </source>
</evidence>
<proteinExistence type="predicted"/>
<evidence type="ECO:0000313" key="2">
    <source>
        <dbReference type="Proteomes" id="UP000087171"/>
    </source>
</evidence>
<dbReference type="AlphaFoldDB" id="A0A1S2Y5V5"/>
<evidence type="ECO:0000313" key="3">
    <source>
        <dbReference type="RefSeq" id="XP_004499916.1"/>
    </source>
</evidence>
<dbReference type="Gene3D" id="1.20.1280.50">
    <property type="match status" value="1"/>
</dbReference>
<feature type="domain" description="F-box" evidence="1">
    <location>
        <begin position="18"/>
        <end position="64"/>
    </location>
</feature>
<dbReference type="PROSITE" id="PS50181">
    <property type="entry name" value="FBOX"/>
    <property type="match status" value="1"/>
</dbReference>
<dbReference type="GeneID" id="101497300"/>
<dbReference type="OrthoDB" id="1392287at2759"/>
<dbReference type="KEGG" id="cam:101497300"/>
<dbReference type="PANTHER" id="PTHR31482:SF9">
    <property type="entry name" value="F-BOX PLANT-LIKE PROTEIN"/>
    <property type="match status" value="1"/>
</dbReference>
<accession>A0A1S2Y5V5</accession>
<reference evidence="3 4" key="2">
    <citation type="submission" date="2025-04" db="UniProtKB">
        <authorList>
            <consortium name="RefSeq"/>
        </authorList>
    </citation>
    <scope>IDENTIFICATION</scope>
    <source>
        <tissue evidence="3 4">Etiolated seedlings</tissue>
    </source>
</reference>
<dbReference type="SUPFAM" id="SSF81383">
    <property type="entry name" value="F-box domain"/>
    <property type="match status" value="1"/>
</dbReference>
<organism evidence="2 3">
    <name type="scientific">Cicer arietinum</name>
    <name type="common">Chickpea</name>
    <name type="synonym">Garbanzo</name>
    <dbReference type="NCBI Taxonomy" id="3827"/>
    <lineage>
        <taxon>Eukaryota</taxon>
        <taxon>Viridiplantae</taxon>
        <taxon>Streptophyta</taxon>
        <taxon>Embryophyta</taxon>
        <taxon>Tracheophyta</taxon>
        <taxon>Spermatophyta</taxon>
        <taxon>Magnoliopsida</taxon>
        <taxon>eudicotyledons</taxon>
        <taxon>Gunneridae</taxon>
        <taxon>Pentapetalae</taxon>
        <taxon>rosids</taxon>
        <taxon>fabids</taxon>
        <taxon>Fabales</taxon>
        <taxon>Fabaceae</taxon>
        <taxon>Papilionoideae</taxon>
        <taxon>50 kb inversion clade</taxon>
        <taxon>NPAAA clade</taxon>
        <taxon>Hologalegina</taxon>
        <taxon>IRL clade</taxon>
        <taxon>Cicereae</taxon>
        <taxon>Cicer</taxon>
    </lineage>
</organism>
<dbReference type="eggNOG" id="ENOG502QVSG">
    <property type="taxonomic scope" value="Eukaryota"/>
</dbReference>
<dbReference type="STRING" id="3827.A0A1S2Y5V5"/>
<dbReference type="RefSeq" id="XP_073224273.1">
    <property type="nucleotide sequence ID" value="XM_073368172.1"/>
</dbReference>
<name>A0A1S2Y5V5_CICAR</name>
<evidence type="ECO:0000313" key="4">
    <source>
        <dbReference type="RefSeq" id="XP_004499917.1"/>
    </source>
</evidence>
<dbReference type="InterPro" id="IPR036047">
    <property type="entry name" value="F-box-like_dom_sf"/>
</dbReference>
<dbReference type="RefSeq" id="XP_004499916.1">
    <property type="nucleotide sequence ID" value="XM_004499859.3"/>
</dbReference>
<dbReference type="Proteomes" id="UP000087171">
    <property type="component" value="Chromosome Ca5"/>
</dbReference>
<dbReference type="SMART" id="SM00256">
    <property type="entry name" value="FBOX"/>
    <property type="match status" value="1"/>
</dbReference>
<dbReference type="PaxDb" id="3827-XP_004499916.1"/>
<reference evidence="2" key="1">
    <citation type="journal article" date="2013" name="Nat. Biotechnol.">
        <title>Draft genome sequence of chickpea (Cicer arietinum) provides a resource for trait improvement.</title>
        <authorList>
            <person name="Varshney R.K."/>
            <person name="Song C."/>
            <person name="Saxena R.K."/>
            <person name="Azam S."/>
            <person name="Yu S."/>
            <person name="Sharpe A.G."/>
            <person name="Cannon S."/>
            <person name="Baek J."/>
            <person name="Rosen B.D."/>
            <person name="Tar'an B."/>
            <person name="Millan T."/>
            <person name="Zhang X."/>
            <person name="Ramsay L.D."/>
            <person name="Iwata A."/>
            <person name="Wang Y."/>
            <person name="Nelson W."/>
            <person name="Farmer A.D."/>
            <person name="Gaur P.M."/>
            <person name="Soderlund C."/>
            <person name="Penmetsa R.V."/>
            <person name="Xu C."/>
            <person name="Bharti A.K."/>
            <person name="He W."/>
            <person name="Winter P."/>
            <person name="Zhao S."/>
            <person name="Hane J.K."/>
            <person name="Carrasquilla-Garcia N."/>
            <person name="Condie J.A."/>
            <person name="Upadhyaya H.D."/>
            <person name="Luo M.C."/>
            <person name="Thudi M."/>
            <person name="Gowda C.L."/>
            <person name="Singh N.P."/>
            <person name="Lichtenzveig J."/>
            <person name="Gali K.K."/>
            <person name="Rubio J."/>
            <person name="Nadarajan N."/>
            <person name="Dolezel J."/>
            <person name="Bansal K.C."/>
            <person name="Xu X."/>
            <person name="Edwards D."/>
            <person name="Zhang G."/>
            <person name="Kahl G."/>
            <person name="Gil J."/>
            <person name="Singh K.B."/>
            <person name="Datta S.K."/>
            <person name="Jackson S.A."/>
            <person name="Wang J."/>
            <person name="Cook D.R."/>
        </authorList>
    </citation>
    <scope>NUCLEOTIDE SEQUENCE [LARGE SCALE GENOMIC DNA]</scope>
    <source>
        <strain evidence="2">cv. CDC Frontier</strain>
    </source>
</reference>
<dbReference type="PANTHER" id="PTHR31482">
    <property type="entry name" value="ESTS AU081301(E20138)"/>
    <property type="match status" value="1"/>
</dbReference>
<keyword evidence="2" id="KW-1185">Reference proteome</keyword>
<sequence length="337" mass="39412">MSQEKHCVPKLMNQEDCKVSLLDIPDVILDCILKRLPPLDLFRVSQVCTYLRNIGRSDDLWETHIEHKWSKLVGNDAHHEWQWHTTKIINEGSIIFLPENKENLLLQQSLSGSCGTISGDSPFLRLHSYLKSYKGLNGLIRNYSKMALYICLETGRFCFPAQVYKATRFTLYCYDALVCYDSKTDTFRARSPNGGRHMIEKDIHWDRLRKPPHNTFLVDFYHSNCLNDLKPGDHIEIQKRRRRALPYCEWWYAVVCHLGSCDKDINHCSCRNSDTLVLEFNQYSHTVTYSLTRSAINSKVYVELTCLAGIRKLTDDEEIIKWKNLIFTRNQELRLAE</sequence>